<evidence type="ECO:0008006" key="5">
    <source>
        <dbReference type="Google" id="ProtNLM"/>
    </source>
</evidence>
<accession>A0A918VKH1</accession>
<evidence type="ECO:0000256" key="2">
    <source>
        <dbReference type="SAM" id="SignalP"/>
    </source>
</evidence>
<keyword evidence="4" id="KW-1185">Reference proteome</keyword>
<proteinExistence type="predicted"/>
<dbReference type="AlphaFoldDB" id="A0A918VKH1"/>
<evidence type="ECO:0000313" key="4">
    <source>
        <dbReference type="Proteomes" id="UP000623010"/>
    </source>
</evidence>
<keyword evidence="2" id="KW-0732">Signal</keyword>
<evidence type="ECO:0000313" key="3">
    <source>
        <dbReference type="EMBL" id="GHA08755.1"/>
    </source>
</evidence>
<comment type="caution">
    <text evidence="3">The sequence shown here is derived from an EMBL/GenBank/DDBJ whole genome shotgun (WGS) entry which is preliminary data.</text>
</comment>
<name>A0A918VKH1_9ACTN</name>
<protein>
    <recommendedName>
        <fullName evidence="5">ATP-binding protein</fullName>
    </recommendedName>
</protein>
<dbReference type="Proteomes" id="UP000623010">
    <property type="component" value="Unassembled WGS sequence"/>
</dbReference>
<reference evidence="3" key="2">
    <citation type="submission" date="2020-09" db="EMBL/GenBank/DDBJ databases">
        <authorList>
            <person name="Sun Q."/>
            <person name="Ohkuma M."/>
        </authorList>
    </citation>
    <scope>NUCLEOTIDE SEQUENCE</scope>
    <source>
        <strain evidence="3">JCM 5016</strain>
    </source>
</reference>
<gene>
    <name evidence="3" type="ORF">GCM10010389_54870</name>
</gene>
<organism evidence="3 4">
    <name type="scientific">Streptomyces echinoruber</name>
    <dbReference type="NCBI Taxonomy" id="68898"/>
    <lineage>
        <taxon>Bacteria</taxon>
        <taxon>Bacillati</taxon>
        <taxon>Actinomycetota</taxon>
        <taxon>Actinomycetes</taxon>
        <taxon>Kitasatosporales</taxon>
        <taxon>Streptomycetaceae</taxon>
        <taxon>Streptomyces</taxon>
    </lineage>
</organism>
<evidence type="ECO:0000256" key="1">
    <source>
        <dbReference type="SAM" id="MobiDB-lite"/>
    </source>
</evidence>
<feature type="chain" id="PRO_5037205494" description="ATP-binding protein" evidence="2">
    <location>
        <begin position="29"/>
        <end position="137"/>
    </location>
</feature>
<feature type="region of interest" description="Disordered" evidence="1">
    <location>
        <begin position="48"/>
        <end position="82"/>
    </location>
</feature>
<dbReference type="RefSeq" id="WP_190060165.1">
    <property type="nucleotide sequence ID" value="NZ_BMWH01000028.1"/>
</dbReference>
<reference evidence="3" key="1">
    <citation type="journal article" date="2014" name="Int. J. Syst. Evol. Microbiol.">
        <title>Complete genome sequence of Corynebacterium casei LMG S-19264T (=DSM 44701T), isolated from a smear-ripened cheese.</title>
        <authorList>
            <consortium name="US DOE Joint Genome Institute (JGI-PGF)"/>
            <person name="Walter F."/>
            <person name="Albersmeier A."/>
            <person name="Kalinowski J."/>
            <person name="Ruckert C."/>
        </authorList>
    </citation>
    <scope>NUCLEOTIDE SEQUENCE</scope>
    <source>
        <strain evidence="3">JCM 5016</strain>
    </source>
</reference>
<dbReference type="EMBL" id="BMWH01000028">
    <property type="protein sequence ID" value="GHA08755.1"/>
    <property type="molecule type" value="Genomic_DNA"/>
</dbReference>
<feature type="signal peptide" evidence="2">
    <location>
        <begin position="1"/>
        <end position="28"/>
    </location>
</feature>
<sequence>MKLPAAKTLGVAALGAVFAASGAGAAHAALPDAGPVLDTAGRTLPAERLSAAVPGGGALGRARPVAERGPATAKPVAERGLAATGPVAERGLATAEPVAERLLEDGLAAPVDRLLGGLPVQGLPMRGVGVNGLPVGN</sequence>